<evidence type="ECO:0000313" key="2">
    <source>
        <dbReference type="EMBL" id="GAA4966393.1"/>
    </source>
</evidence>
<gene>
    <name evidence="2" type="ORF">GCM10023315_14560</name>
</gene>
<keyword evidence="1" id="KW-0472">Membrane</keyword>
<sequence>MIKLQISLVIFGSMEQNIIVSEKQRPLWQRILAALFFTAAIAFLAYTLFTANWNDDSLIYIGHNIKSFIYLVGFGVVFSFHKSVYIDIKNSKFRSTIEIGPIKLGQWKIISNYEYVSIFHQPISNGDKIFEVNLWYDRNKHWELYEKHDYKEAFLIGYKIAELLKIDILDATIPNDYKWVDKEASIKAGKMIYLY</sequence>
<evidence type="ECO:0000256" key="1">
    <source>
        <dbReference type="SAM" id="Phobius"/>
    </source>
</evidence>
<dbReference type="EMBL" id="BAABJK010000004">
    <property type="protein sequence ID" value="GAA4966393.1"/>
    <property type="molecule type" value="Genomic_DNA"/>
</dbReference>
<keyword evidence="1" id="KW-1133">Transmembrane helix</keyword>
<feature type="transmembrane region" description="Helical" evidence="1">
    <location>
        <begin position="31"/>
        <end position="48"/>
    </location>
</feature>
<accession>A0ABP9HB84</accession>
<comment type="caution">
    <text evidence="2">The sequence shown here is derived from an EMBL/GenBank/DDBJ whole genome shotgun (WGS) entry which is preliminary data.</text>
</comment>
<protein>
    <recommendedName>
        <fullName evidence="4">SMODS-associating 2TM beta-strand rich effector domain-containing protein</fullName>
    </recommendedName>
</protein>
<keyword evidence="3" id="KW-1185">Reference proteome</keyword>
<reference evidence="3" key="1">
    <citation type="journal article" date="2019" name="Int. J. Syst. Evol. Microbiol.">
        <title>The Global Catalogue of Microorganisms (GCM) 10K type strain sequencing project: providing services to taxonomists for standard genome sequencing and annotation.</title>
        <authorList>
            <consortium name="The Broad Institute Genomics Platform"/>
            <consortium name="The Broad Institute Genome Sequencing Center for Infectious Disease"/>
            <person name="Wu L."/>
            <person name="Ma J."/>
        </authorList>
    </citation>
    <scope>NUCLEOTIDE SEQUENCE [LARGE SCALE GENOMIC DNA]</scope>
    <source>
        <strain evidence="3">JCM 18287</strain>
    </source>
</reference>
<feature type="transmembrane region" description="Helical" evidence="1">
    <location>
        <begin position="68"/>
        <end position="85"/>
    </location>
</feature>
<evidence type="ECO:0000313" key="3">
    <source>
        <dbReference type="Proteomes" id="UP001501692"/>
    </source>
</evidence>
<dbReference type="Proteomes" id="UP001501692">
    <property type="component" value="Unassembled WGS sequence"/>
</dbReference>
<name>A0ABP9HB84_9FLAO</name>
<dbReference type="RefSeq" id="WP_345166407.1">
    <property type="nucleotide sequence ID" value="NZ_BAABJK010000004.1"/>
</dbReference>
<keyword evidence="1" id="KW-0812">Transmembrane</keyword>
<evidence type="ECO:0008006" key="4">
    <source>
        <dbReference type="Google" id="ProtNLM"/>
    </source>
</evidence>
<proteinExistence type="predicted"/>
<organism evidence="2 3">
    <name type="scientific">Algibacter aquimarinus</name>
    <dbReference type="NCBI Taxonomy" id="1136748"/>
    <lineage>
        <taxon>Bacteria</taxon>
        <taxon>Pseudomonadati</taxon>
        <taxon>Bacteroidota</taxon>
        <taxon>Flavobacteriia</taxon>
        <taxon>Flavobacteriales</taxon>
        <taxon>Flavobacteriaceae</taxon>
        <taxon>Algibacter</taxon>
    </lineage>
</organism>